<keyword evidence="5" id="KW-1185">Reference proteome</keyword>
<organism evidence="3">
    <name type="scientific">Hexamita inflata</name>
    <dbReference type="NCBI Taxonomy" id="28002"/>
    <lineage>
        <taxon>Eukaryota</taxon>
        <taxon>Metamonada</taxon>
        <taxon>Diplomonadida</taxon>
        <taxon>Hexamitidae</taxon>
        <taxon>Hexamitinae</taxon>
        <taxon>Hexamita</taxon>
    </lineage>
</organism>
<protein>
    <submittedName>
        <fullName evidence="4">Hypothetical_protein</fullName>
    </submittedName>
</protein>
<reference evidence="3" key="1">
    <citation type="submission" date="2023-06" db="EMBL/GenBank/DDBJ databases">
        <authorList>
            <person name="Kurt Z."/>
        </authorList>
    </citation>
    <scope>NUCLEOTIDE SEQUENCE</scope>
</reference>
<evidence type="ECO:0000313" key="4">
    <source>
        <dbReference type="EMBL" id="CAL6044353.1"/>
    </source>
</evidence>
<evidence type="ECO:0000313" key="3">
    <source>
        <dbReference type="EMBL" id="CAI9950165.1"/>
    </source>
</evidence>
<reference evidence="4 5" key="2">
    <citation type="submission" date="2024-07" db="EMBL/GenBank/DDBJ databases">
        <authorList>
            <person name="Akdeniz Z."/>
        </authorList>
    </citation>
    <scope>NUCLEOTIDE SEQUENCE [LARGE SCALE GENOMIC DNA]</scope>
</reference>
<comment type="caution">
    <text evidence="3">The sequence shown here is derived from an EMBL/GenBank/DDBJ whole genome shotgun (WGS) entry which is preliminary data.</text>
</comment>
<dbReference type="AlphaFoldDB" id="A0AA86QDQ3"/>
<name>A0AA86QDQ3_9EUKA</name>
<dbReference type="EMBL" id="CATOUU010000807">
    <property type="protein sequence ID" value="CAI9950165.1"/>
    <property type="molecule type" value="Genomic_DNA"/>
</dbReference>
<proteinExistence type="predicted"/>
<feature type="coiled-coil region" evidence="1">
    <location>
        <begin position="342"/>
        <end position="379"/>
    </location>
</feature>
<dbReference type="EMBL" id="CAXDID020000160">
    <property type="protein sequence ID" value="CAL6044353.1"/>
    <property type="molecule type" value="Genomic_DNA"/>
</dbReference>
<feature type="region of interest" description="Disordered" evidence="2">
    <location>
        <begin position="492"/>
        <end position="522"/>
    </location>
</feature>
<gene>
    <name evidence="3" type="ORF">HINF_LOCUS37810</name>
    <name evidence="4" type="ORF">HINF_LOCUS40516</name>
</gene>
<evidence type="ECO:0000256" key="2">
    <source>
        <dbReference type="SAM" id="MobiDB-lite"/>
    </source>
</evidence>
<feature type="region of interest" description="Disordered" evidence="2">
    <location>
        <begin position="439"/>
        <end position="459"/>
    </location>
</feature>
<feature type="compositionally biased region" description="Basic and acidic residues" evidence="2">
    <location>
        <begin position="115"/>
        <end position="124"/>
    </location>
</feature>
<evidence type="ECO:0000256" key="1">
    <source>
        <dbReference type="SAM" id="Coils"/>
    </source>
</evidence>
<sequence length="750" mass="86456">MPKFFIQPNEHSLSNIEVQYNDSMDNYQIDGYQVQPKKIQRQDSLALDEPPKNPKKSMKKQGASANLIAPAPENAEPKKKKKKAAPQLEPSAPEVDITQRKKKVKKVVKTTESLDQARLEEPKRSKSNTTKAEIQVMNLTNEIEPQQKKKKVKKQPEPENLTKSQKILEPQIELEPEIEPPKKKIKKVKKEPEPVQIPEPEEPKKKVKKVKKTKEEPKTEDKTNDLTTSALKPQRQSTPGPGRRSVSVAIVNEPEVEISMIAKEVEEAKKKKKKVKKSTKEIEKIEVPLHQIQQMSSMIPFQRPRSPSIFQTDYTKQIYEEQNKSAQDAQITALQNQLNQVLAATTQNQSKEQQQAQQLQQMEANMKQMKAQLELEKQKTLFIEKQQQNSQILQQSQTSHISNKDKDDDVIKQKSETNQLFDMLMKQIQYHVEQPATKSQKALPSYQENFSENSDEKKPIVIAEQSVGGGLASTYKQKSDNKIEFKDVSLYSSEQSPMKPRRPHSNQQNASQSIRTDQSSKSQLNQTIDVNLISASAVKKVALPVKVQQEKLKKEVEEMKASREAEEENQQKQKLIEKLRKLIHQREKETGEQQSEYLNLEVLPENQLESFIEQIEEANRMKVIEAEKVNIDKSVCDLKAMMFEMHRQQQEEARIQMECMQKMIQVSQEGMKEQFKEMISSTMELTKSQINTQQQAQMQQVRSMQAIPQYSQQIPFDVTNMISLMARQAQPLKRPSLQETLRFLFADMGK</sequence>
<feature type="coiled-coil region" evidence="1">
    <location>
        <begin position="545"/>
        <end position="592"/>
    </location>
</feature>
<feature type="compositionally biased region" description="Basic and acidic residues" evidence="2">
    <location>
        <begin position="213"/>
        <end position="224"/>
    </location>
</feature>
<feature type="region of interest" description="Disordered" evidence="2">
    <location>
        <begin position="27"/>
        <end position="248"/>
    </location>
</feature>
<feature type="compositionally biased region" description="Polar residues" evidence="2">
    <location>
        <begin position="127"/>
        <end position="143"/>
    </location>
</feature>
<feature type="coiled-coil region" evidence="1">
    <location>
        <begin position="258"/>
        <end position="285"/>
    </location>
</feature>
<feature type="compositionally biased region" description="Polar residues" evidence="2">
    <location>
        <begin position="505"/>
        <end position="522"/>
    </location>
</feature>
<evidence type="ECO:0000313" key="5">
    <source>
        <dbReference type="Proteomes" id="UP001642409"/>
    </source>
</evidence>
<feature type="compositionally biased region" description="Polar residues" evidence="2">
    <location>
        <begin position="439"/>
        <end position="452"/>
    </location>
</feature>
<feature type="compositionally biased region" description="Polar residues" evidence="2">
    <location>
        <begin position="225"/>
        <end position="239"/>
    </location>
</feature>
<keyword evidence="1" id="KW-0175">Coiled coil</keyword>
<accession>A0AA86QDQ3</accession>
<dbReference type="Proteomes" id="UP001642409">
    <property type="component" value="Unassembled WGS sequence"/>
</dbReference>